<feature type="transmembrane region" description="Helical" evidence="1">
    <location>
        <begin position="39"/>
        <end position="58"/>
    </location>
</feature>
<sequence length="177" mass="19417">MQSNASPTPLILRQITIISFAPGFILALIHGIISHHTFPAVGIIPLFGSLILGLALLYRNTISYGGSPILLSPTNILALDFSLAVLYLIFLICAWVTMTNRCRQVMLGTYGTVPQMLNFGIHVYFVLRDLERAARHMLDCAECRDGTHRHGTARGEYASLVEEAAPYQDAEEGTEGV</sequence>
<keyword evidence="3" id="KW-1185">Reference proteome</keyword>
<accession>A0A8E2ENH1</accession>
<keyword evidence="1" id="KW-0472">Membrane</keyword>
<protein>
    <submittedName>
        <fullName evidence="2">Uncharacterized protein</fullName>
    </submittedName>
</protein>
<organism evidence="2 3">
    <name type="scientific">Glonium stellatum</name>
    <dbReference type="NCBI Taxonomy" id="574774"/>
    <lineage>
        <taxon>Eukaryota</taxon>
        <taxon>Fungi</taxon>
        <taxon>Dikarya</taxon>
        <taxon>Ascomycota</taxon>
        <taxon>Pezizomycotina</taxon>
        <taxon>Dothideomycetes</taxon>
        <taxon>Pleosporomycetidae</taxon>
        <taxon>Gloniales</taxon>
        <taxon>Gloniaceae</taxon>
        <taxon>Glonium</taxon>
    </lineage>
</organism>
<dbReference type="EMBL" id="KV751041">
    <property type="protein sequence ID" value="OCL01866.1"/>
    <property type="molecule type" value="Genomic_DNA"/>
</dbReference>
<feature type="transmembrane region" description="Helical" evidence="1">
    <location>
        <begin position="12"/>
        <end position="33"/>
    </location>
</feature>
<keyword evidence="1" id="KW-1133">Transmembrane helix</keyword>
<dbReference type="OrthoDB" id="5241710at2759"/>
<dbReference type="Proteomes" id="UP000250140">
    <property type="component" value="Unassembled WGS sequence"/>
</dbReference>
<evidence type="ECO:0000313" key="3">
    <source>
        <dbReference type="Proteomes" id="UP000250140"/>
    </source>
</evidence>
<evidence type="ECO:0000256" key="1">
    <source>
        <dbReference type="SAM" id="Phobius"/>
    </source>
</evidence>
<name>A0A8E2ENH1_9PEZI</name>
<keyword evidence="1" id="KW-0812">Transmembrane</keyword>
<feature type="transmembrane region" description="Helical" evidence="1">
    <location>
        <begin position="104"/>
        <end position="127"/>
    </location>
</feature>
<proteinExistence type="predicted"/>
<evidence type="ECO:0000313" key="2">
    <source>
        <dbReference type="EMBL" id="OCL01866.1"/>
    </source>
</evidence>
<gene>
    <name evidence="2" type="ORF">AOQ84DRAFT_201741</name>
</gene>
<reference evidence="2 3" key="1">
    <citation type="journal article" date="2016" name="Nat. Commun.">
        <title>Ectomycorrhizal ecology is imprinted in the genome of the dominant symbiotic fungus Cenococcum geophilum.</title>
        <authorList>
            <consortium name="DOE Joint Genome Institute"/>
            <person name="Peter M."/>
            <person name="Kohler A."/>
            <person name="Ohm R.A."/>
            <person name="Kuo A."/>
            <person name="Krutzmann J."/>
            <person name="Morin E."/>
            <person name="Arend M."/>
            <person name="Barry K.W."/>
            <person name="Binder M."/>
            <person name="Choi C."/>
            <person name="Clum A."/>
            <person name="Copeland A."/>
            <person name="Grisel N."/>
            <person name="Haridas S."/>
            <person name="Kipfer T."/>
            <person name="LaButti K."/>
            <person name="Lindquist E."/>
            <person name="Lipzen A."/>
            <person name="Maire R."/>
            <person name="Meier B."/>
            <person name="Mihaltcheva S."/>
            <person name="Molinier V."/>
            <person name="Murat C."/>
            <person name="Poggeler S."/>
            <person name="Quandt C.A."/>
            <person name="Sperisen C."/>
            <person name="Tritt A."/>
            <person name="Tisserant E."/>
            <person name="Crous P.W."/>
            <person name="Henrissat B."/>
            <person name="Nehls U."/>
            <person name="Egli S."/>
            <person name="Spatafora J.W."/>
            <person name="Grigoriev I.V."/>
            <person name="Martin F.M."/>
        </authorList>
    </citation>
    <scope>NUCLEOTIDE SEQUENCE [LARGE SCALE GENOMIC DNA]</scope>
    <source>
        <strain evidence="2 3">CBS 207.34</strain>
    </source>
</reference>
<dbReference type="AlphaFoldDB" id="A0A8E2ENH1"/>
<feature type="transmembrane region" description="Helical" evidence="1">
    <location>
        <begin position="78"/>
        <end position="98"/>
    </location>
</feature>